<evidence type="ECO:0000256" key="1">
    <source>
        <dbReference type="SAM" id="Phobius"/>
    </source>
</evidence>
<protein>
    <submittedName>
        <fullName evidence="2">Uncharacterized protein</fullName>
    </submittedName>
</protein>
<dbReference type="PANTHER" id="PTHR31549">
    <property type="entry name" value="PROTEIN, PUTATIVE (DUF247)-RELATED-RELATED"/>
    <property type="match status" value="1"/>
</dbReference>
<dbReference type="EMBL" id="PKPP01002122">
    <property type="protein sequence ID" value="PWA77473.1"/>
    <property type="molecule type" value="Genomic_DNA"/>
</dbReference>
<evidence type="ECO:0000313" key="2">
    <source>
        <dbReference type="EMBL" id="PWA77473.1"/>
    </source>
</evidence>
<reference evidence="2 3" key="1">
    <citation type="journal article" date="2018" name="Mol. Plant">
        <title>The genome of Artemisia annua provides insight into the evolution of Asteraceae family and artemisinin biosynthesis.</title>
        <authorList>
            <person name="Shen Q."/>
            <person name="Zhang L."/>
            <person name="Liao Z."/>
            <person name="Wang S."/>
            <person name="Yan T."/>
            <person name="Shi P."/>
            <person name="Liu M."/>
            <person name="Fu X."/>
            <person name="Pan Q."/>
            <person name="Wang Y."/>
            <person name="Lv Z."/>
            <person name="Lu X."/>
            <person name="Zhang F."/>
            <person name="Jiang W."/>
            <person name="Ma Y."/>
            <person name="Chen M."/>
            <person name="Hao X."/>
            <person name="Li L."/>
            <person name="Tang Y."/>
            <person name="Lv G."/>
            <person name="Zhou Y."/>
            <person name="Sun X."/>
            <person name="Brodelius P.E."/>
            <person name="Rose J.K.C."/>
            <person name="Tang K."/>
        </authorList>
    </citation>
    <scope>NUCLEOTIDE SEQUENCE [LARGE SCALE GENOMIC DNA]</scope>
    <source>
        <strain evidence="3">cv. Huhao1</strain>
        <tissue evidence="2">Leaf</tissue>
    </source>
</reference>
<dbReference type="AlphaFoldDB" id="A0A2U1NVB1"/>
<feature type="transmembrane region" description="Helical" evidence="1">
    <location>
        <begin position="432"/>
        <end position="453"/>
    </location>
</feature>
<dbReference type="Proteomes" id="UP000245207">
    <property type="component" value="Unassembled WGS sequence"/>
</dbReference>
<dbReference type="STRING" id="35608.A0A2U1NVB1"/>
<keyword evidence="1" id="KW-0812">Transmembrane</keyword>
<accession>A0A2U1NVB1</accession>
<sequence length="475" mass="54974">MPQNRNMFMQDENPQFTELSIGDQLDDASIIDSIVNAPRPHPSTARIHTVPSLVKETEDYEKYFVPNQVSIGPKYFGHPKLKLVEKLKPSFTMKLLLDDKEVLERLFKKLGQAEMVKELRNFYEERLTDQFCDKEFTKMMVLDGCFILYYIQFIFGEKFEKCRGLNSYQIAFVHQDLFLLENQIPFKVLDEVMSLMNKTADWHKKIKLFIDENILVRRRPKTRCFCFGNDQSSREEKRDNGNIYPDHLLHLLHQSLTKKPNVPKVNSNQTISNRYTFRNASELKDVGIIFKPSGMMTLAHIGFQCWWFFAATVKLPPITVDDSTKPLLLNLIAYEMCSPDAAHDSWVTSYICLLDSLIDHPDDVKALRTAGVLENSLGSDQEVAELFNEIGTDLVPNYLAYLDAKNSIQEHYEDWRGTVISQLKHEYVKSPWAFFALLGAIMALFLSGVQVYYTVWGPKSQCDELCQLLKNNHHL</sequence>
<evidence type="ECO:0000313" key="3">
    <source>
        <dbReference type="Proteomes" id="UP000245207"/>
    </source>
</evidence>
<keyword evidence="1" id="KW-1133">Transmembrane helix</keyword>
<proteinExistence type="predicted"/>
<keyword evidence="1" id="KW-0472">Membrane</keyword>
<dbReference type="PANTHER" id="PTHR31549:SF149">
    <property type="entry name" value="ISOPRENOID SYNTHASE DOMAIN-CONTAINING PROTEIN"/>
    <property type="match status" value="1"/>
</dbReference>
<gene>
    <name evidence="2" type="ORF">CTI12_AA224920</name>
</gene>
<dbReference type="InterPro" id="IPR004158">
    <property type="entry name" value="DUF247_pln"/>
</dbReference>
<dbReference type="Pfam" id="PF03140">
    <property type="entry name" value="DUF247"/>
    <property type="match status" value="1"/>
</dbReference>
<name>A0A2U1NVB1_ARTAN</name>
<organism evidence="2 3">
    <name type="scientific">Artemisia annua</name>
    <name type="common">Sweet wormwood</name>
    <dbReference type="NCBI Taxonomy" id="35608"/>
    <lineage>
        <taxon>Eukaryota</taxon>
        <taxon>Viridiplantae</taxon>
        <taxon>Streptophyta</taxon>
        <taxon>Embryophyta</taxon>
        <taxon>Tracheophyta</taxon>
        <taxon>Spermatophyta</taxon>
        <taxon>Magnoliopsida</taxon>
        <taxon>eudicotyledons</taxon>
        <taxon>Gunneridae</taxon>
        <taxon>Pentapetalae</taxon>
        <taxon>asterids</taxon>
        <taxon>campanulids</taxon>
        <taxon>Asterales</taxon>
        <taxon>Asteraceae</taxon>
        <taxon>Asteroideae</taxon>
        <taxon>Anthemideae</taxon>
        <taxon>Artemisiinae</taxon>
        <taxon>Artemisia</taxon>
    </lineage>
</organism>
<comment type="caution">
    <text evidence="2">The sequence shown here is derived from an EMBL/GenBank/DDBJ whole genome shotgun (WGS) entry which is preliminary data.</text>
</comment>
<dbReference type="OrthoDB" id="1849062at2759"/>
<keyword evidence="3" id="KW-1185">Reference proteome</keyword>